<evidence type="ECO:0000313" key="1">
    <source>
        <dbReference type="EMBL" id="KAJ4341269.1"/>
    </source>
</evidence>
<dbReference type="AlphaFoldDB" id="A0A9W8X6R9"/>
<accession>A0A9W8X6R9</accession>
<protein>
    <submittedName>
        <fullName evidence="1">Uncharacterized protein</fullName>
    </submittedName>
</protein>
<dbReference type="OrthoDB" id="2851338at2759"/>
<reference evidence="1" key="1">
    <citation type="submission" date="2022-10" db="EMBL/GenBank/DDBJ databases">
        <title>Tapping the CABI collections for fungal endophytes: first genome assemblies for Collariella, Neodidymelliopsis, Ascochyta clinopodiicola, Didymella pomorum, Didymosphaeria variabile, Neocosmospora piperis and Neocucurbitaria cava.</title>
        <authorList>
            <person name="Hill R."/>
        </authorList>
    </citation>
    <scope>NUCLEOTIDE SEQUENCE</scope>
    <source>
        <strain evidence="1">IMI 360193</strain>
    </source>
</reference>
<evidence type="ECO:0000313" key="2">
    <source>
        <dbReference type="Proteomes" id="UP001140562"/>
    </source>
</evidence>
<dbReference type="Proteomes" id="UP001140562">
    <property type="component" value="Unassembled WGS sequence"/>
</dbReference>
<proteinExistence type="predicted"/>
<name>A0A9W8X6R9_9PLEO</name>
<gene>
    <name evidence="1" type="ORF">N0V87_002011</name>
</gene>
<dbReference type="EMBL" id="JAPEUV010000012">
    <property type="protein sequence ID" value="KAJ4341269.1"/>
    <property type="molecule type" value="Genomic_DNA"/>
</dbReference>
<organism evidence="1 2">
    <name type="scientific">Didymella glomerata</name>
    <dbReference type="NCBI Taxonomy" id="749621"/>
    <lineage>
        <taxon>Eukaryota</taxon>
        <taxon>Fungi</taxon>
        <taxon>Dikarya</taxon>
        <taxon>Ascomycota</taxon>
        <taxon>Pezizomycotina</taxon>
        <taxon>Dothideomycetes</taxon>
        <taxon>Pleosporomycetidae</taxon>
        <taxon>Pleosporales</taxon>
        <taxon>Pleosporineae</taxon>
        <taxon>Didymellaceae</taxon>
        <taxon>Didymella</taxon>
    </lineage>
</organism>
<comment type="caution">
    <text evidence="1">The sequence shown here is derived from an EMBL/GenBank/DDBJ whole genome shotgun (WGS) entry which is preliminary data.</text>
</comment>
<keyword evidence="2" id="KW-1185">Reference proteome</keyword>
<sequence length="239" mass="26019">MASGAGVLWVSSSIIEASNLSAAAFDDWYENDHALEVLALPGVPSAIKYKTLDPNCSSSPNLITYEFPDLAYTASPQFTVVANKSPTEDLVARIYANAAFDIRFYSELPTPSPPHPSPHDPEVDLKLASIALSPVSGRESEFLLWFAKDLAEGLSSVDGFVRLRRFEFVQGVQRERNVVSLPDRPKYLVLAKFEGDVGGIKEEVEGWVAKGGLSSAEVGWYGVKRVWAEGDVEKVGEAP</sequence>